<dbReference type="EMBL" id="BAABJK010000004">
    <property type="protein sequence ID" value="GAA4967175.1"/>
    <property type="molecule type" value="Genomic_DNA"/>
</dbReference>
<sequence>MSDKKHIDRLFQESFKDFEATPSDAVWENIEAELNQKKKKRRVIPIWWRYAGIAALLLLLLTVGINLFINDDETQKNQIVDTENNSIKSSDDKNEVFEELNKNKEVITNNNSQNKNNSNEVDEAIANTKTENTKDVSKDNIVNQKETLITETSNSQNKNESKINKNLPSNNKPKNINSGLKTKTAIAAIAAIAANIKEEENNTIEKTQTKDAEALIDKNKASEILNNSSNNKTGIAQNNSYKDEVKDNFNVEKNKEDNSLTLEEAINKDNDIIEEEKLNRWSIAPNAAPVYFNTLGEGSSIDPQFNSNSKTGDLNMSYGISASYAINKKLSIRSGINRVNLGYNTNNVVVFQSVGLSSSSTLQNVSVGNTSSTADAFSNGSSETISVISGENLTNSRVPSSLATNTSINQDLGYIEVPLEIQYALSNRKFGVNLIGGFSSFFLSDNKIFSEANGGERIFLGEATNINKISYSANFGLGLNYQMSKKIDFNLEPMFKYQINTFNNTSGDFRPFFIGVYTGFAIKF</sequence>
<evidence type="ECO:0000256" key="2">
    <source>
        <dbReference type="SAM" id="Phobius"/>
    </source>
</evidence>
<dbReference type="Proteomes" id="UP001501692">
    <property type="component" value="Unassembled WGS sequence"/>
</dbReference>
<organism evidence="3 4">
    <name type="scientific">Algibacter aquimarinus</name>
    <dbReference type="NCBI Taxonomy" id="1136748"/>
    <lineage>
        <taxon>Bacteria</taxon>
        <taxon>Pseudomonadati</taxon>
        <taxon>Bacteroidota</taxon>
        <taxon>Flavobacteriia</taxon>
        <taxon>Flavobacteriales</taxon>
        <taxon>Flavobacteriaceae</taxon>
        <taxon>Algibacter</taxon>
    </lineage>
</organism>
<evidence type="ECO:0000256" key="1">
    <source>
        <dbReference type="SAM" id="MobiDB-lite"/>
    </source>
</evidence>
<feature type="transmembrane region" description="Helical" evidence="2">
    <location>
        <begin position="47"/>
        <end position="69"/>
    </location>
</feature>
<comment type="caution">
    <text evidence="3">The sequence shown here is derived from an EMBL/GenBank/DDBJ whole genome shotgun (WGS) entry which is preliminary data.</text>
</comment>
<feature type="region of interest" description="Disordered" evidence="1">
    <location>
        <begin position="147"/>
        <end position="178"/>
    </location>
</feature>
<name>A0ABP9HCA3_9FLAO</name>
<protein>
    <recommendedName>
        <fullName evidence="5">Outer membrane protein beta-barrel domain-containing protein</fullName>
    </recommendedName>
</protein>
<keyword evidence="2" id="KW-0472">Membrane</keyword>
<feature type="compositionally biased region" description="Polar residues" evidence="1">
    <location>
        <begin position="147"/>
        <end position="158"/>
    </location>
</feature>
<feature type="compositionally biased region" description="Low complexity" evidence="1">
    <location>
        <begin position="164"/>
        <end position="178"/>
    </location>
</feature>
<evidence type="ECO:0008006" key="5">
    <source>
        <dbReference type="Google" id="ProtNLM"/>
    </source>
</evidence>
<reference evidence="4" key="1">
    <citation type="journal article" date="2019" name="Int. J. Syst. Evol. Microbiol.">
        <title>The Global Catalogue of Microorganisms (GCM) 10K type strain sequencing project: providing services to taxonomists for standard genome sequencing and annotation.</title>
        <authorList>
            <consortium name="The Broad Institute Genomics Platform"/>
            <consortium name="The Broad Institute Genome Sequencing Center for Infectious Disease"/>
            <person name="Wu L."/>
            <person name="Ma J."/>
        </authorList>
    </citation>
    <scope>NUCLEOTIDE SEQUENCE [LARGE SCALE GENOMIC DNA]</scope>
    <source>
        <strain evidence="4">JCM 18287</strain>
    </source>
</reference>
<proteinExistence type="predicted"/>
<dbReference type="RefSeq" id="WP_345166711.1">
    <property type="nucleotide sequence ID" value="NZ_BAABJK010000004.1"/>
</dbReference>
<keyword evidence="2" id="KW-1133">Transmembrane helix</keyword>
<keyword evidence="2" id="KW-0812">Transmembrane</keyword>
<evidence type="ECO:0000313" key="3">
    <source>
        <dbReference type="EMBL" id="GAA4967175.1"/>
    </source>
</evidence>
<evidence type="ECO:0000313" key="4">
    <source>
        <dbReference type="Proteomes" id="UP001501692"/>
    </source>
</evidence>
<keyword evidence="4" id="KW-1185">Reference proteome</keyword>
<accession>A0ABP9HCA3</accession>
<gene>
    <name evidence="3" type="ORF">GCM10023315_15720</name>
</gene>